<reference evidence="2" key="1">
    <citation type="submission" date="2020-11" db="EMBL/GenBank/DDBJ databases">
        <authorList>
            <consortium name="DOE Joint Genome Institute"/>
            <person name="Ahrendt S."/>
            <person name="Riley R."/>
            <person name="Andreopoulos W."/>
            <person name="Labutti K."/>
            <person name="Pangilinan J."/>
            <person name="Ruiz-Duenas F.J."/>
            <person name="Barrasa J.M."/>
            <person name="Sanchez-Garcia M."/>
            <person name="Camarero S."/>
            <person name="Miyauchi S."/>
            <person name="Serrano A."/>
            <person name="Linde D."/>
            <person name="Babiker R."/>
            <person name="Drula E."/>
            <person name="Ayuso-Fernandez I."/>
            <person name="Pacheco R."/>
            <person name="Padilla G."/>
            <person name="Ferreira P."/>
            <person name="Barriuso J."/>
            <person name="Kellner H."/>
            <person name="Castanera R."/>
            <person name="Alfaro M."/>
            <person name="Ramirez L."/>
            <person name="Pisabarro A.G."/>
            <person name="Kuo A."/>
            <person name="Tritt A."/>
            <person name="Lipzen A."/>
            <person name="He G."/>
            <person name="Yan M."/>
            <person name="Ng V."/>
            <person name="Cullen D."/>
            <person name="Martin F."/>
            <person name="Rosso M.-N."/>
            <person name="Henrissat B."/>
            <person name="Hibbett D."/>
            <person name="Martinez A.T."/>
            <person name="Grigoriev I.V."/>
        </authorList>
    </citation>
    <scope>NUCLEOTIDE SEQUENCE</scope>
    <source>
        <strain evidence="2">CIRM-BRFM 674</strain>
    </source>
</reference>
<evidence type="ECO:0000313" key="2">
    <source>
        <dbReference type="EMBL" id="KAF9471568.1"/>
    </source>
</evidence>
<dbReference type="Proteomes" id="UP000807469">
    <property type="component" value="Unassembled WGS sequence"/>
</dbReference>
<comment type="caution">
    <text evidence="2">The sequence shown here is derived from an EMBL/GenBank/DDBJ whole genome shotgun (WGS) entry which is preliminary data.</text>
</comment>
<gene>
    <name evidence="2" type="ORF">BDN70DRAFT_819834</name>
</gene>
<dbReference type="OrthoDB" id="3341102at2759"/>
<accession>A0A9P5YMC1</accession>
<dbReference type="AlphaFoldDB" id="A0A9P5YMC1"/>
<evidence type="ECO:0000256" key="1">
    <source>
        <dbReference type="SAM" id="MobiDB-lite"/>
    </source>
</evidence>
<protein>
    <submittedName>
        <fullName evidence="2">Uncharacterized protein</fullName>
    </submittedName>
</protein>
<feature type="region of interest" description="Disordered" evidence="1">
    <location>
        <begin position="1"/>
        <end position="26"/>
    </location>
</feature>
<organism evidence="2 3">
    <name type="scientific">Pholiota conissans</name>
    <dbReference type="NCBI Taxonomy" id="109636"/>
    <lineage>
        <taxon>Eukaryota</taxon>
        <taxon>Fungi</taxon>
        <taxon>Dikarya</taxon>
        <taxon>Basidiomycota</taxon>
        <taxon>Agaricomycotina</taxon>
        <taxon>Agaricomycetes</taxon>
        <taxon>Agaricomycetidae</taxon>
        <taxon>Agaricales</taxon>
        <taxon>Agaricineae</taxon>
        <taxon>Strophariaceae</taxon>
        <taxon>Pholiota</taxon>
    </lineage>
</organism>
<feature type="non-terminal residue" evidence="2">
    <location>
        <position position="194"/>
    </location>
</feature>
<evidence type="ECO:0000313" key="3">
    <source>
        <dbReference type="Proteomes" id="UP000807469"/>
    </source>
</evidence>
<sequence length="194" mass="22158">MPDLAGISHPDGHHWKSKRNGKNGGVLQKKHQRVNWYHPFLWTHIDRVAPQVAWSPHYIVATLQGQYPALFAGLHRGTVAKWLSKNNRRRWSTATLQNVERRHALAGSGRAGILTQHPELIGEIKTRLQDLRNSGVWINRLLGRSVVLSVVQLKKPELLQKFKCSEQYIGQFMESIMDWSIRRGTQAAAHTPDD</sequence>
<keyword evidence="3" id="KW-1185">Reference proteome</keyword>
<proteinExistence type="predicted"/>
<name>A0A9P5YMC1_9AGAR</name>
<dbReference type="EMBL" id="MU155662">
    <property type="protein sequence ID" value="KAF9471568.1"/>
    <property type="molecule type" value="Genomic_DNA"/>
</dbReference>